<dbReference type="InterPro" id="IPR016166">
    <property type="entry name" value="FAD-bd_PCMH"/>
</dbReference>
<reference evidence="5 6" key="1">
    <citation type="submission" date="2023-08" db="EMBL/GenBank/DDBJ databases">
        <title>Nocardioides seae sp. nov., a bacterium isolated from a soil.</title>
        <authorList>
            <person name="Wang X."/>
        </authorList>
    </citation>
    <scope>NUCLEOTIDE SEQUENCE [LARGE SCALE GENOMIC DNA]</scope>
    <source>
        <strain evidence="5 6">YZH12</strain>
    </source>
</reference>
<keyword evidence="2" id="KW-0285">Flavoprotein</keyword>
<dbReference type="SUPFAM" id="SSF55103">
    <property type="entry name" value="FAD-linked oxidases, C-terminal domain"/>
    <property type="match status" value="1"/>
</dbReference>
<evidence type="ECO:0000259" key="4">
    <source>
        <dbReference type="PROSITE" id="PS51387"/>
    </source>
</evidence>
<dbReference type="Gene3D" id="3.30.70.2740">
    <property type="match status" value="1"/>
</dbReference>
<dbReference type="SUPFAM" id="SSF56176">
    <property type="entry name" value="FAD-binding/transporter-associated domain-like"/>
    <property type="match status" value="1"/>
</dbReference>
<dbReference type="InterPro" id="IPR016169">
    <property type="entry name" value="FAD-bd_PCMH_sub2"/>
</dbReference>
<protein>
    <submittedName>
        <fullName evidence="5">FAD-binding oxidoreductase</fullName>
    </submittedName>
</protein>
<dbReference type="InterPro" id="IPR004113">
    <property type="entry name" value="FAD-bd_oxidored_4_C"/>
</dbReference>
<name>A0ABU3PSB1_9ACTN</name>
<evidence type="ECO:0000256" key="3">
    <source>
        <dbReference type="ARBA" id="ARBA00022827"/>
    </source>
</evidence>
<feature type="domain" description="FAD-binding PCMH-type" evidence="4">
    <location>
        <begin position="41"/>
        <end position="222"/>
    </location>
</feature>
<keyword evidence="6" id="KW-1185">Reference proteome</keyword>
<gene>
    <name evidence="5" type="ORF">RDV89_03345</name>
</gene>
<keyword evidence="3" id="KW-0274">FAD</keyword>
<dbReference type="EMBL" id="JAVYII010000001">
    <property type="protein sequence ID" value="MDT9592084.1"/>
    <property type="molecule type" value="Genomic_DNA"/>
</dbReference>
<dbReference type="Pfam" id="PF01565">
    <property type="entry name" value="FAD_binding_4"/>
    <property type="match status" value="1"/>
</dbReference>
<dbReference type="InterPro" id="IPR006094">
    <property type="entry name" value="Oxid_FAD_bind_N"/>
</dbReference>
<evidence type="ECO:0000256" key="1">
    <source>
        <dbReference type="ARBA" id="ARBA00008000"/>
    </source>
</evidence>
<dbReference type="Proteomes" id="UP001268542">
    <property type="component" value="Unassembled WGS sequence"/>
</dbReference>
<dbReference type="RefSeq" id="WP_315731290.1">
    <property type="nucleotide sequence ID" value="NZ_JAVYII010000001.1"/>
</dbReference>
<dbReference type="Pfam" id="PF02913">
    <property type="entry name" value="FAD-oxidase_C"/>
    <property type="match status" value="1"/>
</dbReference>
<dbReference type="PANTHER" id="PTHR43716">
    <property type="entry name" value="D-2-HYDROXYGLUTARATE DEHYDROGENASE, MITOCHONDRIAL"/>
    <property type="match status" value="1"/>
</dbReference>
<evidence type="ECO:0000313" key="6">
    <source>
        <dbReference type="Proteomes" id="UP001268542"/>
    </source>
</evidence>
<dbReference type="PROSITE" id="PS51387">
    <property type="entry name" value="FAD_PCMH"/>
    <property type="match status" value="1"/>
</dbReference>
<evidence type="ECO:0000313" key="5">
    <source>
        <dbReference type="EMBL" id="MDT9592084.1"/>
    </source>
</evidence>
<dbReference type="Gene3D" id="3.30.70.2190">
    <property type="match status" value="1"/>
</dbReference>
<dbReference type="Gene3D" id="3.30.465.10">
    <property type="match status" value="1"/>
</dbReference>
<proteinExistence type="inferred from homology"/>
<dbReference type="InterPro" id="IPR036318">
    <property type="entry name" value="FAD-bd_PCMH-like_sf"/>
</dbReference>
<organism evidence="5 6">
    <name type="scientific">Nocardioides imazamoxiresistens</name>
    <dbReference type="NCBI Taxonomy" id="3231893"/>
    <lineage>
        <taxon>Bacteria</taxon>
        <taxon>Bacillati</taxon>
        <taxon>Actinomycetota</taxon>
        <taxon>Actinomycetes</taxon>
        <taxon>Propionibacteriales</taxon>
        <taxon>Nocardioidaceae</taxon>
        <taxon>Nocardioides</taxon>
    </lineage>
</organism>
<comment type="similarity">
    <text evidence="1">Belongs to the FAD-binding oxidoreductase/transferase type 4 family.</text>
</comment>
<sequence>MADPDLLRTALVDVVGERGVLVPGVHDDRLATYAADWRGAYAGRPALVVLPSTTDEVAAVLRACAAHGAAVVPQGGNTGLCGGAVPDASGTQVVVSTDRLRAVRDLDVANRTLTVEAGVVLADAQAAAGAAGLLLPLTMGSQGRCTVGGVVATNAGGTGVLRYGSTRALVLGLEVVLPDGRVWDGLRGLRKDNTGYDLKQLFVGAEGTLGVVTAVVLALQPAVRRRVGLWVGLDSLAAAVGLLGTAREVAGERVTAFEVMSAPSRAMVLDHVPGTRDPLGPEHPWCGLVELGDTAPDADVEALAERLLTAAAERDQLVDAVVATGPQLDALWALREGISEAQNHEGPSLKHDVSVALGSMADYVAACDAGLARELPGVRVVAYGHVGDGNLHHNLSKPPGTDDADFLALAPRLTEVLYAQVAAHGGSISAEHGLGTAKRDAAAAYKSDVELDLMRAVKRAIDPDGRMNPGKVLAAS</sequence>
<dbReference type="InterPro" id="IPR016164">
    <property type="entry name" value="FAD-linked_Oxase-like_C"/>
</dbReference>
<evidence type="ECO:0000256" key="2">
    <source>
        <dbReference type="ARBA" id="ARBA00022630"/>
    </source>
</evidence>
<comment type="caution">
    <text evidence="5">The sequence shown here is derived from an EMBL/GenBank/DDBJ whole genome shotgun (WGS) entry which is preliminary data.</text>
</comment>
<dbReference type="InterPro" id="IPR051264">
    <property type="entry name" value="FAD-oxidored/transferase_4"/>
</dbReference>
<dbReference type="Gene3D" id="1.10.45.10">
    <property type="entry name" value="Vanillyl-alcohol Oxidase, Chain A, domain 4"/>
    <property type="match status" value="1"/>
</dbReference>
<dbReference type="InterPro" id="IPR016171">
    <property type="entry name" value="Vanillyl_alc_oxidase_C-sub2"/>
</dbReference>
<dbReference type="PANTHER" id="PTHR43716:SF2">
    <property type="entry name" value="BLL6224 PROTEIN"/>
    <property type="match status" value="1"/>
</dbReference>
<accession>A0ABU3PSB1</accession>